<protein>
    <submittedName>
        <fullName evidence="2">Uncharacterized protein</fullName>
    </submittedName>
</protein>
<proteinExistence type="predicted"/>
<keyword evidence="1" id="KW-0732">Signal</keyword>
<feature type="signal peptide" evidence="1">
    <location>
        <begin position="1"/>
        <end position="23"/>
    </location>
</feature>
<dbReference type="RefSeq" id="WP_002696037.1">
    <property type="nucleotide sequence ID" value="NZ_AAWS01000010.1"/>
</dbReference>
<dbReference type="AlphaFoldDB" id="A1ZJ66"/>
<dbReference type="eggNOG" id="ENOG5033938">
    <property type="taxonomic scope" value="Bacteria"/>
</dbReference>
<comment type="caution">
    <text evidence="2">The sequence shown here is derived from an EMBL/GenBank/DDBJ whole genome shotgun (WGS) entry which is preliminary data.</text>
</comment>
<gene>
    <name evidence="2" type="ORF">M23134_00486</name>
</gene>
<feature type="chain" id="PRO_5002642234" evidence="1">
    <location>
        <begin position="24"/>
        <end position="274"/>
    </location>
</feature>
<dbReference type="Proteomes" id="UP000004095">
    <property type="component" value="Unassembled WGS sequence"/>
</dbReference>
<sequence length="274" mass="31514">MKKALIYLSICITLLAFNSNLFAQKSGKFYAFASKRKVKRAKVKYNTQKDVVEVKLAGVNYVFKRERVKNLKEKVYSAANKRMFYLEDDGSWIITGNLRTNPSCKIKYSEKSYSFGIAYLSTDKAKVSSMNKEKGVKIVEEAYAKLCQAYRVIEEAKIAKVPLPEEGMKNAKLLPEAIKVSKRWIAGKRWKEKIIGGYFFSKEWNTIRHKRSGRVLGRRVRLIGLMKMPDGRCKFGHFFIRQNFNGTKYGVTFCEANSRVFEVSCDKVQAKIGK</sequence>
<dbReference type="OrthoDB" id="1190150at2"/>
<dbReference type="EMBL" id="AAWS01000010">
    <property type="protein sequence ID" value="EAY29602.1"/>
    <property type="molecule type" value="Genomic_DNA"/>
</dbReference>
<keyword evidence="3" id="KW-1185">Reference proteome</keyword>
<reference evidence="2 3" key="1">
    <citation type="submission" date="2007-01" db="EMBL/GenBank/DDBJ databases">
        <authorList>
            <person name="Haygood M."/>
            <person name="Podell S."/>
            <person name="Anderson C."/>
            <person name="Hopkinson B."/>
            <person name="Roe K."/>
            <person name="Barbeau K."/>
            <person name="Gaasterland T."/>
            <person name="Ferriera S."/>
            <person name="Johnson J."/>
            <person name="Kravitz S."/>
            <person name="Beeson K."/>
            <person name="Sutton G."/>
            <person name="Rogers Y.-H."/>
            <person name="Friedman R."/>
            <person name="Frazier M."/>
            <person name="Venter J.C."/>
        </authorList>
    </citation>
    <scope>NUCLEOTIDE SEQUENCE [LARGE SCALE GENOMIC DNA]</scope>
    <source>
        <strain evidence="2 3">ATCC 23134</strain>
    </source>
</reference>
<evidence type="ECO:0000256" key="1">
    <source>
        <dbReference type="SAM" id="SignalP"/>
    </source>
</evidence>
<name>A1ZJ66_MICM2</name>
<evidence type="ECO:0000313" key="2">
    <source>
        <dbReference type="EMBL" id="EAY29602.1"/>
    </source>
</evidence>
<accession>A1ZJ66</accession>
<evidence type="ECO:0000313" key="3">
    <source>
        <dbReference type="Proteomes" id="UP000004095"/>
    </source>
</evidence>
<organism evidence="2 3">
    <name type="scientific">Microscilla marina ATCC 23134</name>
    <dbReference type="NCBI Taxonomy" id="313606"/>
    <lineage>
        <taxon>Bacteria</taxon>
        <taxon>Pseudomonadati</taxon>
        <taxon>Bacteroidota</taxon>
        <taxon>Cytophagia</taxon>
        <taxon>Cytophagales</taxon>
        <taxon>Microscillaceae</taxon>
        <taxon>Microscilla</taxon>
    </lineage>
</organism>